<keyword evidence="5" id="KW-1185">Reference proteome</keyword>
<name>A0AAN5D2H4_9BILA</name>
<accession>A0AAN5D2H4</accession>
<keyword evidence="2" id="KW-0694">RNA-binding</keyword>
<evidence type="ECO:0000259" key="3">
    <source>
        <dbReference type="Pfam" id="PF08652"/>
    </source>
</evidence>
<comment type="caution">
    <text evidence="4">The sequence shown here is derived from an EMBL/GenBank/DDBJ whole genome shotgun (WGS) entry which is preliminary data.</text>
</comment>
<protein>
    <recommendedName>
        <fullName evidence="2">Decapping nuclease</fullName>
        <ecNumber evidence="2">3.6.1.-</ecNumber>
    </recommendedName>
</protein>
<dbReference type="GO" id="GO:0004518">
    <property type="term" value="F:nuclease activity"/>
    <property type="evidence" value="ECO:0007669"/>
    <property type="project" value="UniProtKB-KW"/>
</dbReference>
<dbReference type="EC" id="3.6.1.-" evidence="2"/>
<dbReference type="Pfam" id="PF08652">
    <property type="entry name" value="RAI1"/>
    <property type="match status" value="1"/>
</dbReference>
<comment type="similarity">
    <text evidence="1 2">Belongs to the DXO/Dom3Z family.</text>
</comment>
<dbReference type="InterPro" id="IPR039039">
    <property type="entry name" value="RAI1-like_fam"/>
</dbReference>
<dbReference type="GO" id="GO:0003723">
    <property type="term" value="F:RNA binding"/>
    <property type="evidence" value="ECO:0007669"/>
    <property type="project" value="UniProtKB-KW"/>
</dbReference>
<dbReference type="Proteomes" id="UP001328107">
    <property type="component" value="Unassembled WGS sequence"/>
</dbReference>
<evidence type="ECO:0000256" key="2">
    <source>
        <dbReference type="RuleBase" id="RU367113"/>
    </source>
</evidence>
<dbReference type="AlphaFoldDB" id="A0AAN5D2H4"/>
<dbReference type="GO" id="GO:0000166">
    <property type="term" value="F:nucleotide binding"/>
    <property type="evidence" value="ECO:0007669"/>
    <property type="project" value="UniProtKB-KW"/>
</dbReference>
<dbReference type="PANTHER" id="PTHR12395">
    <property type="entry name" value="DOM-3 RELATED"/>
    <property type="match status" value="1"/>
</dbReference>
<keyword evidence="2" id="KW-0479">Metal-binding</keyword>
<evidence type="ECO:0000256" key="1">
    <source>
        <dbReference type="ARBA" id="ARBA00006562"/>
    </source>
</evidence>
<evidence type="ECO:0000313" key="4">
    <source>
        <dbReference type="EMBL" id="GMR55136.1"/>
    </source>
</evidence>
<dbReference type="InterPro" id="IPR013961">
    <property type="entry name" value="RAI1"/>
</dbReference>
<feature type="non-terminal residue" evidence="4">
    <location>
        <position position="291"/>
    </location>
</feature>
<dbReference type="GO" id="GO:0005829">
    <property type="term" value="C:cytosol"/>
    <property type="evidence" value="ECO:0007669"/>
    <property type="project" value="TreeGrafter"/>
</dbReference>
<keyword evidence="2" id="KW-0378">Hydrolase</keyword>
<comment type="function">
    <text evidence="2">Decapping enzyme for NAD-capped RNAs: specifically hydrolyzes the nicotinamide adenine dinucleotide (NAD) cap from a subset of RNAs by removing the entire NAD moiety from the 5'-end of an NAD-capped RNA.</text>
</comment>
<feature type="domain" description="RAI1-like" evidence="3">
    <location>
        <begin position="30"/>
        <end position="285"/>
    </location>
</feature>
<organism evidence="4 5">
    <name type="scientific">Pristionchus mayeri</name>
    <dbReference type="NCBI Taxonomy" id="1317129"/>
    <lineage>
        <taxon>Eukaryota</taxon>
        <taxon>Metazoa</taxon>
        <taxon>Ecdysozoa</taxon>
        <taxon>Nematoda</taxon>
        <taxon>Chromadorea</taxon>
        <taxon>Rhabditida</taxon>
        <taxon>Rhabditina</taxon>
        <taxon>Diplogasteromorpha</taxon>
        <taxon>Diplogasteroidea</taxon>
        <taxon>Neodiplogasteridae</taxon>
        <taxon>Pristionchus</taxon>
    </lineage>
</organism>
<gene>
    <name evidence="4" type="ORF">PMAYCL1PPCAC_25331</name>
</gene>
<dbReference type="GO" id="GO:0110155">
    <property type="term" value="P:NAD-cap decapping"/>
    <property type="evidence" value="ECO:0007669"/>
    <property type="project" value="TreeGrafter"/>
</dbReference>
<dbReference type="EMBL" id="BTRK01000005">
    <property type="protein sequence ID" value="GMR55136.1"/>
    <property type="molecule type" value="Genomic_DNA"/>
</dbReference>
<dbReference type="GO" id="GO:0005634">
    <property type="term" value="C:nucleus"/>
    <property type="evidence" value="ECO:0007669"/>
    <property type="project" value="UniProtKB-SubCell"/>
</dbReference>
<keyword evidence="2" id="KW-0539">Nucleus</keyword>
<sequence>MEEHRVLVIPYASQREPFVDAPIKLTGQRRIAEFSVAADRQIHLDSRENARILIDKRVNESMKIDLKKGIESFLRQELEEEACLNILLKWACMQEGDSVKEIFDHAEIVGWQGTFRRIATSLFSNDSMGIVVIRVDGVIFLSETQQKYGEQDSRWEEEEPFYLGYSKFKQRHVLTTSSDGRIDHKKPIDNRQSFEVIVRSELVNESTDESISLFVGSSVEALTKEGEAVEFMSIHKDASFWKKNRKDGNILRNANSLLRCHLTDLKWIIFGARNDEFMLTKTKTRGREEFE</sequence>
<proteinExistence type="inferred from homology"/>
<comment type="subcellular location">
    <subcellularLocation>
        <location evidence="2">Nucleus</location>
    </subcellularLocation>
</comment>
<dbReference type="GO" id="GO:0034353">
    <property type="term" value="F:mRNA 5'-diphosphatase activity"/>
    <property type="evidence" value="ECO:0007669"/>
    <property type="project" value="TreeGrafter"/>
</dbReference>
<keyword evidence="2" id="KW-0547">Nucleotide-binding</keyword>
<reference evidence="5" key="1">
    <citation type="submission" date="2022-10" db="EMBL/GenBank/DDBJ databases">
        <title>Genome assembly of Pristionchus species.</title>
        <authorList>
            <person name="Yoshida K."/>
            <person name="Sommer R.J."/>
        </authorList>
    </citation>
    <scope>NUCLEOTIDE SEQUENCE [LARGE SCALE GENOMIC DNA]</scope>
    <source>
        <strain evidence="5">RS5460</strain>
    </source>
</reference>
<dbReference type="GO" id="GO:0046872">
    <property type="term" value="F:metal ion binding"/>
    <property type="evidence" value="ECO:0007669"/>
    <property type="project" value="UniProtKB-KW"/>
</dbReference>
<dbReference type="PANTHER" id="PTHR12395:SF9">
    <property type="entry name" value="DECAPPING AND EXORIBONUCLEASE PROTEIN"/>
    <property type="match status" value="1"/>
</dbReference>
<keyword evidence="2" id="KW-0540">Nuclease</keyword>
<dbReference type="GO" id="GO:0000956">
    <property type="term" value="P:nuclear-transcribed mRNA catabolic process"/>
    <property type="evidence" value="ECO:0007669"/>
    <property type="project" value="TreeGrafter"/>
</dbReference>
<comment type="cofactor">
    <cofactor evidence="2">
        <name>a divalent metal cation</name>
        <dbReference type="ChEBI" id="CHEBI:60240"/>
    </cofactor>
</comment>
<evidence type="ECO:0000313" key="5">
    <source>
        <dbReference type="Proteomes" id="UP001328107"/>
    </source>
</evidence>